<keyword evidence="4 6" id="KW-1133">Transmembrane helix</keyword>
<keyword evidence="3 6" id="KW-0812">Transmembrane</keyword>
<sequence length="494" mass="53406">MASAAAHITETTPLLSSFDPSAQEQADSKNALDSNVGLVLETTWKTESQLLVGYSAPLICTYLLQYFYNLVIILVVSHLGTDELAAVSLGITTMNITGFAVFEGMATSLDTLCAQAYGSGNLKLVGLHMQRMILFLMLVYIPIGALWICSPWILAVLVPQKDLAVLAGSFLRVSLIGVPGYATFEAGKRFVQAQGNFTASLVVLLLCAPLSLLLNVLFVFRLQWGVPGAALAAALTNCFRPVLLLLYIRFAAPWTLQCWPGFTSAAFRNWSSMVKLSFAGAIMTMCEWFAFEILNLSTAYISTAHLAAQSLLSTACVLVWHVPFSASVAVSTRIGHLVGSGALDAARKATSTYAVIFALIGLVDAALFVFALREIFLPFFIEDDRVRVLVEGALPYLAAFQFVDATACCCHGIMRGLGRQAIGGWVIFSVNYAFAVPLALYLELGPPKLELNGMWIALGSGSALLTVAEALVTKWMSWQRAVEDARKREEPVVS</sequence>
<keyword evidence="5 6" id="KW-0472">Membrane</keyword>
<feature type="transmembrane region" description="Helical" evidence="6">
    <location>
        <begin position="196"/>
        <end position="220"/>
    </location>
</feature>
<dbReference type="CDD" id="cd13132">
    <property type="entry name" value="MATE_eukaryotic"/>
    <property type="match status" value="1"/>
</dbReference>
<dbReference type="EMBL" id="JAPDRL010000040">
    <property type="protein sequence ID" value="KAJ9663896.1"/>
    <property type="molecule type" value="Genomic_DNA"/>
</dbReference>
<feature type="transmembrane region" description="Helical" evidence="6">
    <location>
        <begin position="311"/>
        <end position="332"/>
    </location>
</feature>
<dbReference type="InterPro" id="IPR002528">
    <property type="entry name" value="MATE_fam"/>
</dbReference>
<feature type="transmembrane region" description="Helical" evidence="6">
    <location>
        <begin position="133"/>
        <end position="157"/>
    </location>
</feature>
<feature type="transmembrane region" description="Helical" evidence="6">
    <location>
        <begin position="226"/>
        <end position="252"/>
    </location>
</feature>
<dbReference type="InterPro" id="IPR045069">
    <property type="entry name" value="MATE_euk"/>
</dbReference>
<dbReference type="NCBIfam" id="TIGR00797">
    <property type="entry name" value="matE"/>
    <property type="match status" value="1"/>
</dbReference>
<comment type="similarity">
    <text evidence="2">Belongs to the multi antimicrobial extrusion (MATE) (TC 2.A.66.1) family.</text>
</comment>
<dbReference type="PANTHER" id="PTHR11206">
    <property type="entry name" value="MULTIDRUG RESISTANCE PROTEIN"/>
    <property type="match status" value="1"/>
</dbReference>
<comment type="caution">
    <text evidence="7">The sequence shown here is derived from an EMBL/GenBank/DDBJ whole genome shotgun (WGS) entry which is preliminary data.</text>
</comment>
<evidence type="ECO:0000313" key="8">
    <source>
        <dbReference type="Proteomes" id="UP001172684"/>
    </source>
</evidence>
<protein>
    <recommendedName>
        <fullName evidence="9">MATE family multidrug resistance protein</fullName>
    </recommendedName>
</protein>
<feature type="transmembrane region" description="Helical" evidence="6">
    <location>
        <begin position="273"/>
        <end position="291"/>
    </location>
</feature>
<feature type="transmembrane region" description="Helical" evidence="6">
    <location>
        <begin position="353"/>
        <end position="373"/>
    </location>
</feature>
<organism evidence="7 8">
    <name type="scientific">Coniosporium apollinis</name>
    <dbReference type="NCBI Taxonomy" id="61459"/>
    <lineage>
        <taxon>Eukaryota</taxon>
        <taxon>Fungi</taxon>
        <taxon>Dikarya</taxon>
        <taxon>Ascomycota</taxon>
        <taxon>Pezizomycotina</taxon>
        <taxon>Dothideomycetes</taxon>
        <taxon>Dothideomycetes incertae sedis</taxon>
        <taxon>Coniosporium</taxon>
    </lineage>
</organism>
<reference evidence="7" key="1">
    <citation type="submission" date="2022-10" db="EMBL/GenBank/DDBJ databases">
        <title>Culturing micro-colonial fungi from biological soil crusts in the Mojave desert and describing Neophaeococcomyces mojavensis, and introducing the new genera and species Taxawa tesnikishii.</title>
        <authorList>
            <person name="Kurbessoian T."/>
            <person name="Stajich J.E."/>
        </authorList>
    </citation>
    <scope>NUCLEOTIDE SEQUENCE</scope>
    <source>
        <strain evidence="7">TK_1</strain>
    </source>
</reference>
<keyword evidence="8" id="KW-1185">Reference proteome</keyword>
<feature type="transmembrane region" description="Helical" evidence="6">
    <location>
        <begin position="454"/>
        <end position="472"/>
    </location>
</feature>
<feature type="transmembrane region" description="Helical" evidence="6">
    <location>
        <begin position="393"/>
        <end position="414"/>
    </location>
</feature>
<evidence type="ECO:0000256" key="6">
    <source>
        <dbReference type="SAM" id="Phobius"/>
    </source>
</evidence>
<feature type="transmembrane region" description="Helical" evidence="6">
    <location>
        <begin position="421"/>
        <end position="442"/>
    </location>
</feature>
<gene>
    <name evidence="7" type="ORF">H2201_005378</name>
</gene>
<comment type="subcellular location">
    <subcellularLocation>
        <location evidence="1">Membrane</location>
        <topology evidence="1">Multi-pass membrane protein</topology>
    </subcellularLocation>
</comment>
<name>A0ABQ9NT79_9PEZI</name>
<dbReference type="Pfam" id="PF01554">
    <property type="entry name" value="MatE"/>
    <property type="match status" value="2"/>
</dbReference>
<feature type="transmembrane region" description="Helical" evidence="6">
    <location>
        <begin position="54"/>
        <end position="76"/>
    </location>
</feature>
<evidence type="ECO:0000256" key="3">
    <source>
        <dbReference type="ARBA" id="ARBA00022692"/>
    </source>
</evidence>
<evidence type="ECO:0000256" key="1">
    <source>
        <dbReference type="ARBA" id="ARBA00004141"/>
    </source>
</evidence>
<evidence type="ECO:0008006" key="9">
    <source>
        <dbReference type="Google" id="ProtNLM"/>
    </source>
</evidence>
<dbReference type="Proteomes" id="UP001172684">
    <property type="component" value="Unassembled WGS sequence"/>
</dbReference>
<proteinExistence type="inferred from homology"/>
<evidence type="ECO:0000256" key="4">
    <source>
        <dbReference type="ARBA" id="ARBA00022989"/>
    </source>
</evidence>
<evidence type="ECO:0000313" key="7">
    <source>
        <dbReference type="EMBL" id="KAJ9663896.1"/>
    </source>
</evidence>
<feature type="transmembrane region" description="Helical" evidence="6">
    <location>
        <begin position="163"/>
        <end position="184"/>
    </location>
</feature>
<accession>A0ABQ9NT79</accession>
<evidence type="ECO:0000256" key="2">
    <source>
        <dbReference type="ARBA" id="ARBA00010199"/>
    </source>
</evidence>
<evidence type="ECO:0000256" key="5">
    <source>
        <dbReference type="ARBA" id="ARBA00023136"/>
    </source>
</evidence>